<keyword evidence="2" id="KW-1185">Reference proteome</keyword>
<evidence type="ECO:0000313" key="2">
    <source>
        <dbReference type="Proteomes" id="UP001056120"/>
    </source>
</evidence>
<protein>
    <submittedName>
        <fullName evidence="1">Uncharacterized protein</fullName>
    </submittedName>
</protein>
<comment type="caution">
    <text evidence="1">The sequence shown here is derived from an EMBL/GenBank/DDBJ whole genome shotgun (WGS) entry which is preliminary data.</text>
</comment>
<reference evidence="1 2" key="2">
    <citation type="journal article" date="2022" name="Mol. Ecol. Resour.">
        <title>The genomes of chicory, endive, great burdock and yacon provide insights into Asteraceae paleo-polyploidization history and plant inulin production.</title>
        <authorList>
            <person name="Fan W."/>
            <person name="Wang S."/>
            <person name="Wang H."/>
            <person name="Wang A."/>
            <person name="Jiang F."/>
            <person name="Liu H."/>
            <person name="Zhao H."/>
            <person name="Xu D."/>
            <person name="Zhang Y."/>
        </authorList>
    </citation>
    <scope>NUCLEOTIDE SEQUENCE [LARGE SCALE GENOMIC DNA]</scope>
    <source>
        <strain evidence="2">cv. Yunnan</strain>
        <tissue evidence="1">Leaves</tissue>
    </source>
</reference>
<organism evidence="1 2">
    <name type="scientific">Smallanthus sonchifolius</name>
    <dbReference type="NCBI Taxonomy" id="185202"/>
    <lineage>
        <taxon>Eukaryota</taxon>
        <taxon>Viridiplantae</taxon>
        <taxon>Streptophyta</taxon>
        <taxon>Embryophyta</taxon>
        <taxon>Tracheophyta</taxon>
        <taxon>Spermatophyta</taxon>
        <taxon>Magnoliopsida</taxon>
        <taxon>eudicotyledons</taxon>
        <taxon>Gunneridae</taxon>
        <taxon>Pentapetalae</taxon>
        <taxon>asterids</taxon>
        <taxon>campanulids</taxon>
        <taxon>Asterales</taxon>
        <taxon>Asteraceae</taxon>
        <taxon>Asteroideae</taxon>
        <taxon>Heliantheae alliance</taxon>
        <taxon>Millerieae</taxon>
        <taxon>Smallanthus</taxon>
    </lineage>
</organism>
<reference evidence="2" key="1">
    <citation type="journal article" date="2022" name="Mol. Ecol. Resour.">
        <title>The genomes of chicory, endive, great burdock and yacon provide insights into Asteraceae palaeo-polyploidization history and plant inulin production.</title>
        <authorList>
            <person name="Fan W."/>
            <person name="Wang S."/>
            <person name="Wang H."/>
            <person name="Wang A."/>
            <person name="Jiang F."/>
            <person name="Liu H."/>
            <person name="Zhao H."/>
            <person name="Xu D."/>
            <person name="Zhang Y."/>
        </authorList>
    </citation>
    <scope>NUCLEOTIDE SEQUENCE [LARGE SCALE GENOMIC DNA]</scope>
    <source>
        <strain evidence="2">cv. Yunnan</strain>
    </source>
</reference>
<proteinExistence type="predicted"/>
<dbReference type="Proteomes" id="UP001056120">
    <property type="component" value="Linkage Group LG15"/>
</dbReference>
<accession>A0ACB9G0U2</accession>
<name>A0ACB9G0U2_9ASTR</name>
<sequence>MRNLPSGATVFLVVVAVALEAAVVAIDGVVAAIVFSNGAQLTPLSFEHEIKPARSLRNPNSIQNPR</sequence>
<evidence type="ECO:0000313" key="1">
    <source>
        <dbReference type="EMBL" id="KAI3777083.1"/>
    </source>
</evidence>
<gene>
    <name evidence="1" type="ORF">L1987_46877</name>
</gene>
<dbReference type="EMBL" id="CM042032">
    <property type="protein sequence ID" value="KAI3777083.1"/>
    <property type="molecule type" value="Genomic_DNA"/>
</dbReference>